<protein>
    <submittedName>
        <fullName evidence="3">Uncharacterized protein</fullName>
    </submittedName>
</protein>
<evidence type="ECO:0000313" key="3">
    <source>
        <dbReference type="EMBL" id="MBN3558629.1"/>
    </source>
</evidence>
<feature type="transmembrane region" description="Helical" evidence="1">
    <location>
        <begin position="9"/>
        <end position="28"/>
    </location>
</feature>
<dbReference type="EMBL" id="JACHNX010000004">
    <property type="protein sequence ID" value="MBB4609234.1"/>
    <property type="molecule type" value="Genomic_DNA"/>
</dbReference>
<dbReference type="AlphaFoldDB" id="A0AA41DCS1"/>
<dbReference type="Proteomes" id="UP000584663">
    <property type="component" value="Unassembled WGS sequence"/>
</dbReference>
<dbReference type="RefSeq" id="WP_184105232.1">
    <property type="nucleotide sequence ID" value="NZ_JACHNX010000004.1"/>
</dbReference>
<evidence type="ECO:0000256" key="1">
    <source>
        <dbReference type="SAM" id="Phobius"/>
    </source>
</evidence>
<dbReference type="EMBL" id="JAFHKU010000128">
    <property type="protein sequence ID" value="MBN3558629.1"/>
    <property type="molecule type" value="Genomic_DNA"/>
</dbReference>
<keyword evidence="1" id="KW-0812">Transmembrane</keyword>
<keyword evidence="1" id="KW-1133">Transmembrane helix</keyword>
<feature type="transmembrane region" description="Helical" evidence="1">
    <location>
        <begin position="72"/>
        <end position="95"/>
    </location>
</feature>
<proteinExistence type="predicted"/>
<keyword evidence="1" id="KW-0472">Membrane</keyword>
<evidence type="ECO:0000313" key="5">
    <source>
        <dbReference type="Proteomes" id="UP000704529"/>
    </source>
</evidence>
<feature type="transmembrane region" description="Helical" evidence="1">
    <location>
        <begin position="40"/>
        <end position="60"/>
    </location>
</feature>
<organism evidence="3 5">
    <name type="scientific">Sphingomonas yabuuchiae</name>
    <dbReference type="NCBI Taxonomy" id="172044"/>
    <lineage>
        <taxon>Bacteria</taxon>
        <taxon>Pseudomonadati</taxon>
        <taxon>Pseudomonadota</taxon>
        <taxon>Alphaproteobacteria</taxon>
        <taxon>Sphingomonadales</taxon>
        <taxon>Sphingomonadaceae</taxon>
        <taxon>Sphingomonas</taxon>
    </lineage>
</organism>
<gene>
    <name evidence="2" type="ORF">GGQ89_001446</name>
    <name evidence="3" type="ORF">JYA60_10370</name>
</gene>
<reference evidence="2 4" key="1">
    <citation type="submission" date="2020-08" db="EMBL/GenBank/DDBJ databases">
        <title>Genomic Encyclopedia of Type Strains, Phase IV (KMG-IV): sequencing the most valuable type-strain genomes for metagenomic binning, comparative biology and taxonomic classification.</title>
        <authorList>
            <person name="Goeker M."/>
        </authorList>
    </citation>
    <scope>NUCLEOTIDE SEQUENCE [LARGE SCALE GENOMIC DNA]</scope>
    <source>
        <strain evidence="2 4">DSM 14562</strain>
    </source>
</reference>
<accession>A0AA41DCS1</accession>
<comment type="caution">
    <text evidence="3">The sequence shown here is derived from an EMBL/GenBank/DDBJ whole genome shotgun (WGS) entry which is preliminary data.</text>
</comment>
<evidence type="ECO:0000313" key="4">
    <source>
        <dbReference type="Proteomes" id="UP000584663"/>
    </source>
</evidence>
<reference evidence="3" key="2">
    <citation type="submission" date="2021-01" db="EMBL/GenBank/DDBJ databases">
        <title>Genome Sequencing of Type Strains.</title>
        <authorList>
            <person name="Lemaire J.F."/>
            <person name="Inderbitzin P."/>
            <person name="Collins S.B."/>
            <person name="Wespe N."/>
            <person name="Knight-Connoni V."/>
        </authorList>
    </citation>
    <scope>NUCLEOTIDE SEQUENCE</scope>
    <source>
        <strain evidence="3">DSM 14562</strain>
    </source>
</reference>
<evidence type="ECO:0000313" key="2">
    <source>
        <dbReference type="EMBL" id="MBB4609234.1"/>
    </source>
</evidence>
<sequence length="98" mass="10222">MAGKAARGIAAILLMAFGPPLTWLAILWSDPVGSGLGAPALLYALAALASVPGLIGLWMLPGRNRTKALILPLYLTAIVLVLLYTLVVFVCVALHDCP</sequence>
<dbReference type="Proteomes" id="UP000704529">
    <property type="component" value="Unassembled WGS sequence"/>
</dbReference>
<keyword evidence="4" id="KW-1185">Reference proteome</keyword>
<name>A0AA41DCS1_9SPHN</name>